<organism evidence="1 2">
    <name type="scientific">Haloarcula salinisoli</name>
    <dbReference type="NCBI Taxonomy" id="2487746"/>
    <lineage>
        <taxon>Archaea</taxon>
        <taxon>Methanobacteriati</taxon>
        <taxon>Methanobacteriota</taxon>
        <taxon>Stenosarchaea group</taxon>
        <taxon>Halobacteria</taxon>
        <taxon>Halobacteriales</taxon>
        <taxon>Haloarculaceae</taxon>
        <taxon>Haloarcula</taxon>
    </lineage>
</organism>
<dbReference type="RefSeq" id="WP_220587941.1">
    <property type="nucleotide sequence ID" value="NZ_RKLQ01000001.1"/>
</dbReference>
<evidence type="ECO:0000313" key="1">
    <source>
        <dbReference type="EMBL" id="MBX0303751.1"/>
    </source>
</evidence>
<dbReference type="Proteomes" id="UP000783863">
    <property type="component" value="Unassembled WGS sequence"/>
</dbReference>
<proteinExistence type="predicted"/>
<protein>
    <submittedName>
        <fullName evidence="1">Uncharacterized protein</fullName>
    </submittedName>
</protein>
<evidence type="ECO:0000313" key="2">
    <source>
        <dbReference type="Proteomes" id="UP000783863"/>
    </source>
</evidence>
<comment type="caution">
    <text evidence="1">The sequence shown here is derived from an EMBL/GenBank/DDBJ whole genome shotgun (WGS) entry which is preliminary data.</text>
</comment>
<dbReference type="AlphaFoldDB" id="A0A8J7YI37"/>
<dbReference type="EMBL" id="RKLQ01000001">
    <property type="protein sequence ID" value="MBX0303751.1"/>
    <property type="molecule type" value="Genomic_DNA"/>
</dbReference>
<reference evidence="1" key="1">
    <citation type="submission" date="2021-06" db="EMBL/GenBank/DDBJ databases">
        <title>Halomicroarcula sp. F24A a new haloarchaeum isolated from saline soil.</title>
        <authorList>
            <person name="Duran-Viseras A."/>
            <person name="Sanchez-Porro C."/>
            <person name="Ventosa A."/>
        </authorList>
    </citation>
    <scope>NUCLEOTIDE SEQUENCE</scope>
    <source>
        <strain evidence="1">F24A</strain>
    </source>
</reference>
<accession>A0A8J7YI37</accession>
<gene>
    <name evidence="1" type="ORF">EGD98_08710</name>
</gene>
<keyword evidence="2" id="KW-1185">Reference proteome</keyword>
<sequence length="56" mass="5411">MNSLTGLGLGLTVGGVVGYLLGATVAYPGRAFSLTAVMVGVTLLAVGRSDATEAAA</sequence>
<name>A0A8J7YI37_9EURY</name>